<feature type="compositionally biased region" description="Acidic residues" evidence="3">
    <location>
        <begin position="162"/>
        <end position="177"/>
    </location>
</feature>
<organism evidence="5 6">
    <name type="scientific">Babesia ovis</name>
    <dbReference type="NCBI Taxonomy" id="5869"/>
    <lineage>
        <taxon>Eukaryota</taxon>
        <taxon>Sar</taxon>
        <taxon>Alveolata</taxon>
        <taxon>Apicomplexa</taxon>
        <taxon>Aconoidasida</taxon>
        <taxon>Piroplasmida</taxon>
        <taxon>Babesiidae</taxon>
        <taxon>Babesia</taxon>
    </lineage>
</organism>
<evidence type="ECO:0000256" key="2">
    <source>
        <dbReference type="ARBA" id="ARBA00022946"/>
    </source>
</evidence>
<dbReference type="InterPro" id="IPR038538">
    <property type="entry name" value="MTERF_sf"/>
</dbReference>
<dbReference type="PANTHER" id="PTHR13068">
    <property type="entry name" value="CGI-12 PROTEIN-RELATED"/>
    <property type="match status" value="1"/>
</dbReference>
<evidence type="ECO:0000313" key="6">
    <source>
        <dbReference type="Proteomes" id="UP001057455"/>
    </source>
</evidence>
<feature type="region of interest" description="Disordered" evidence="3">
    <location>
        <begin position="151"/>
        <end position="184"/>
    </location>
</feature>
<proteinExistence type="inferred from homology"/>
<evidence type="ECO:0000256" key="4">
    <source>
        <dbReference type="SAM" id="SignalP"/>
    </source>
</evidence>
<accession>A0A9W5TAI3</accession>
<comment type="caution">
    <text evidence="5">The sequence shown here is derived from an EMBL/GenBank/DDBJ whole genome shotgun (WGS) entry which is preliminary data.</text>
</comment>
<evidence type="ECO:0000256" key="1">
    <source>
        <dbReference type="ARBA" id="ARBA00007692"/>
    </source>
</evidence>
<dbReference type="AlphaFoldDB" id="A0A9W5TAI3"/>
<feature type="region of interest" description="Disordered" evidence="3">
    <location>
        <begin position="484"/>
        <end position="549"/>
    </location>
</feature>
<dbReference type="Gene3D" id="1.25.70.10">
    <property type="entry name" value="Transcription termination factor 3, mitochondrial"/>
    <property type="match status" value="1"/>
</dbReference>
<dbReference type="PANTHER" id="PTHR13068:SF151">
    <property type="entry name" value="TRANSCRIPTION TERMINATION FACTOR MTERF9, CHLOROPLASTIC"/>
    <property type="match status" value="1"/>
</dbReference>
<dbReference type="Pfam" id="PF02536">
    <property type="entry name" value="mTERF"/>
    <property type="match status" value="1"/>
</dbReference>
<gene>
    <name evidence="5" type="ORF">BaOVIS_015100</name>
</gene>
<feature type="signal peptide" evidence="4">
    <location>
        <begin position="1"/>
        <end position="22"/>
    </location>
</feature>
<feature type="compositionally biased region" description="Polar residues" evidence="3">
    <location>
        <begin position="525"/>
        <end position="535"/>
    </location>
</feature>
<comment type="similarity">
    <text evidence="1">Belongs to the mTERF family.</text>
</comment>
<reference evidence="5" key="1">
    <citation type="submission" date="2019-12" db="EMBL/GenBank/DDBJ databases">
        <title>Genome sequence of Babesia ovis.</title>
        <authorList>
            <person name="Yamagishi J."/>
            <person name="Sevinc F."/>
            <person name="Xuan X."/>
        </authorList>
    </citation>
    <scope>NUCLEOTIDE SEQUENCE</scope>
    <source>
        <strain evidence="5">Selcuk</strain>
    </source>
</reference>
<dbReference type="InterPro" id="IPR003690">
    <property type="entry name" value="MTERF"/>
</dbReference>
<evidence type="ECO:0008006" key="7">
    <source>
        <dbReference type="Google" id="ProtNLM"/>
    </source>
</evidence>
<dbReference type="OrthoDB" id="637682at2759"/>
<dbReference type="Proteomes" id="UP001057455">
    <property type="component" value="Unassembled WGS sequence"/>
</dbReference>
<keyword evidence="4" id="KW-0732">Signal</keyword>
<feature type="chain" id="PRO_5040822964" description="mTERF domain-containing protein 1, mitochondrial" evidence="4">
    <location>
        <begin position="23"/>
        <end position="779"/>
    </location>
</feature>
<protein>
    <recommendedName>
        <fullName evidence="7">mTERF domain-containing protein 1, mitochondrial</fullName>
    </recommendedName>
</protein>
<dbReference type="GO" id="GO:0003676">
    <property type="term" value="F:nucleic acid binding"/>
    <property type="evidence" value="ECO:0007669"/>
    <property type="project" value="InterPro"/>
</dbReference>
<dbReference type="SMART" id="SM00733">
    <property type="entry name" value="Mterf"/>
    <property type="match status" value="3"/>
</dbReference>
<sequence length="779" mass="90404">MRLWAALFLLVCLEALCPCLLARITRQHGFIPFRAFLNGHLSQYNHDNGITRSHTPVTVPSGSIRSTTGTNAVSLCQPGVITSASYHCQVRQRPSGIASLYYCRGPNGNNWSSDRDFALGSFFGSVNQVFTDAEYDHRLALNKKYDAITDETDDSGLPLAPENEDYEVDDSVPPEDADLTKPPTPKEEWFLKKMARGRRFWHKYFAEPSQQSLRFYRLVKMKHDMKYCNRVVKRTYTELRPAIKQKMVDGNLQKLTREERNLNRSRIRVTREVIGYDNSSEDSNILIMLTLPQKRLVHMVERIRLPHLLALRNYEMLRLLRHSMIYMAKPNVFESTVDFLLTLSRLDTSYKGDIPLFCELPSKPQKRFRPMIYGTIGRLRNDPFPDHLLKVRSSQPPPIREPFPTFEDNKNTVLTKFLDACNSLVVQRLRQAEYDYDAVMDRDFSDNFKEMMPSYCTKGSINRIDYPVAIRFSKEMAQYLREPVLPPSDQSSSDAVDHTESGDHDQQTGTDNPMDSGNEADHQTGTDGNAPTRRTSVYPPRGSNAPWTRDDIKHMLKKLHRIGLTKPSTLIDRIKRLHCEMGFSFEDILWLGRTNPQLFRYANYYNRCLELYDSDEELTFKDVLSIVHSHPAILTYNVPRTIRPKIYYIRRVMKRPIADLVNFPKALSYSLYDRIIPRHISLMNQVYKGQYLKVYRFLFQSGFYKGYGQTVTDERVPDIIPHDHARYMAVYEEVNQKADLQKMLSLSDEEFQRQFNLSYRQVAQGKEDAINIPLPTDVL</sequence>
<dbReference type="EMBL" id="BLIY01000009">
    <property type="protein sequence ID" value="GFE54106.1"/>
    <property type="molecule type" value="Genomic_DNA"/>
</dbReference>
<evidence type="ECO:0000313" key="5">
    <source>
        <dbReference type="EMBL" id="GFE54106.1"/>
    </source>
</evidence>
<keyword evidence="6" id="KW-1185">Reference proteome</keyword>
<evidence type="ECO:0000256" key="3">
    <source>
        <dbReference type="SAM" id="MobiDB-lite"/>
    </source>
</evidence>
<keyword evidence="2" id="KW-0809">Transit peptide</keyword>
<name>A0A9W5TAI3_BABOV</name>
<feature type="compositionally biased region" description="Basic and acidic residues" evidence="3">
    <location>
        <begin position="495"/>
        <end position="506"/>
    </location>
</feature>